<accession>F6DQY4</accession>
<organism evidence="1 2">
    <name type="scientific">Desulforamulus ruminis (strain ATCC 23193 / DSM 2154 / NCIMB 8452 / DL)</name>
    <name type="common">Desulfotomaculum ruminis</name>
    <dbReference type="NCBI Taxonomy" id="696281"/>
    <lineage>
        <taxon>Bacteria</taxon>
        <taxon>Bacillati</taxon>
        <taxon>Bacillota</taxon>
        <taxon>Clostridia</taxon>
        <taxon>Eubacteriales</taxon>
        <taxon>Peptococcaceae</taxon>
        <taxon>Desulforamulus</taxon>
    </lineage>
</organism>
<gene>
    <name evidence="1" type="ordered locus">Desru_0418</name>
</gene>
<reference evidence="2" key="1">
    <citation type="submission" date="2011-05" db="EMBL/GenBank/DDBJ databases">
        <title>Complete sequence of Desulfotomaculum ruminis DSM 2154.</title>
        <authorList>
            <person name="Lucas S."/>
            <person name="Copeland A."/>
            <person name="Lapidus A."/>
            <person name="Cheng J.-F."/>
            <person name="Goodwin L."/>
            <person name="Pitluck S."/>
            <person name="Lu M."/>
            <person name="Detter J.C."/>
            <person name="Han C."/>
            <person name="Tapia R."/>
            <person name="Land M."/>
            <person name="Hauser L."/>
            <person name="Kyrpides N."/>
            <person name="Ivanova N."/>
            <person name="Mikhailova N."/>
            <person name="Pagani I."/>
            <person name="Stams A.J.M."/>
            <person name="Plugge C.M."/>
            <person name="Muyzer G."/>
            <person name="Kuever J."/>
            <person name="Parshina S.N."/>
            <person name="Ivanova A.E."/>
            <person name="Nazina T.N."/>
            <person name="Brambilla E."/>
            <person name="Spring S."/>
            <person name="Klenk H.-P."/>
            <person name="Woyke T."/>
        </authorList>
    </citation>
    <scope>NUCLEOTIDE SEQUENCE [LARGE SCALE GENOMIC DNA]</scope>
    <source>
        <strain evidence="2">ATCC 23193 / DSM 2154 / NCIB 8452 / DL</strain>
    </source>
</reference>
<evidence type="ECO:0000313" key="2">
    <source>
        <dbReference type="Proteomes" id="UP000009234"/>
    </source>
</evidence>
<protein>
    <submittedName>
        <fullName evidence="1">Uncharacterized protein</fullName>
    </submittedName>
</protein>
<name>F6DQY4_DESRL</name>
<evidence type="ECO:0000313" key="1">
    <source>
        <dbReference type="EMBL" id="AEG58708.1"/>
    </source>
</evidence>
<dbReference type="HOGENOM" id="CLU_2733498_0_0_9"/>
<dbReference type="Proteomes" id="UP000009234">
    <property type="component" value="Chromosome"/>
</dbReference>
<sequence length="71" mass="7951">MTTEIQDTEAILTLSLVIADMATLINDDILNKNIINVTNQLVCNASEKPLTKDFYTTMDSLVNLLKQYKTS</sequence>
<dbReference type="KEGG" id="dru:Desru_0418"/>
<proteinExistence type="predicted"/>
<keyword evidence="2" id="KW-1185">Reference proteome</keyword>
<reference evidence="1 2" key="2">
    <citation type="journal article" date="2012" name="Stand. Genomic Sci.">
        <title>Complete genome sequence of the sulfate-reducing firmicute Desulfotomaculum ruminis type strain (DL(T)).</title>
        <authorList>
            <person name="Spring S."/>
            <person name="Visser M."/>
            <person name="Lu M."/>
            <person name="Copeland A."/>
            <person name="Lapidus A."/>
            <person name="Lucas S."/>
            <person name="Cheng J.F."/>
            <person name="Han C."/>
            <person name="Tapia R."/>
            <person name="Goodwin L.A."/>
            <person name="Pitluck S."/>
            <person name="Ivanova N."/>
            <person name="Land M."/>
            <person name="Hauser L."/>
            <person name="Larimer F."/>
            <person name="Rohde M."/>
            <person name="Goker M."/>
            <person name="Detter J.C."/>
            <person name="Kyrpides N.C."/>
            <person name="Woyke T."/>
            <person name="Schaap P.J."/>
            <person name="Plugge C.M."/>
            <person name="Muyzer G."/>
            <person name="Kuever J."/>
            <person name="Pereira I.A."/>
            <person name="Parshina S.N."/>
            <person name="Bernier-Latmani R."/>
            <person name="Stams A.J."/>
            <person name="Klenk H.P."/>
        </authorList>
    </citation>
    <scope>NUCLEOTIDE SEQUENCE [LARGE SCALE GENOMIC DNA]</scope>
    <source>
        <strain evidence="2">ATCC 23193 / DSM 2154 / NCIB 8452 / DL</strain>
    </source>
</reference>
<dbReference type="EMBL" id="CP002780">
    <property type="protein sequence ID" value="AEG58708.1"/>
    <property type="molecule type" value="Genomic_DNA"/>
</dbReference>
<dbReference type="AlphaFoldDB" id="F6DQY4"/>